<organism evidence="2 3">
    <name type="scientific">Halocaridina rubra</name>
    <name type="common">Hawaiian red shrimp</name>
    <dbReference type="NCBI Taxonomy" id="373956"/>
    <lineage>
        <taxon>Eukaryota</taxon>
        <taxon>Metazoa</taxon>
        <taxon>Ecdysozoa</taxon>
        <taxon>Arthropoda</taxon>
        <taxon>Crustacea</taxon>
        <taxon>Multicrustacea</taxon>
        <taxon>Malacostraca</taxon>
        <taxon>Eumalacostraca</taxon>
        <taxon>Eucarida</taxon>
        <taxon>Decapoda</taxon>
        <taxon>Pleocyemata</taxon>
        <taxon>Caridea</taxon>
        <taxon>Atyoidea</taxon>
        <taxon>Atyidae</taxon>
        <taxon>Halocaridina</taxon>
    </lineage>
</organism>
<feature type="compositionally biased region" description="Basic residues" evidence="1">
    <location>
        <begin position="664"/>
        <end position="685"/>
    </location>
</feature>
<feature type="compositionally biased region" description="Low complexity" evidence="1">
    <location>
        <begin position="941"/>
        <end position="952"/>
    </location>
</feature>
<gene>
    <name evidence="2" type="ORF">SK128_027769</name>
</gene>
<evidence type="ECO:0000313" key="3">
    <source>
        <dbReference type="Proteomes" id="UP001381693"/>
    </source>
</evidence>
<evidence type="ECO:0000313" key="2">
    <source>
        <dbReference type="EMBL" id="KAK7017016.1"/>
    </source>
</evidence>
<protein>
    <submittedName>
        <fullName evidence="2">Uncharacterized protein</fullName>
    </submittedName>
</protein>
<reference evidence="2 3" key="1">
    <citation type="submission" date="2023-11" db="EMBL/GenBank/DDBJ databases">
        <title>Halocaridina rubra genome assembly.</title>
        <authorList>
            <person name="Smith C."/>
        </authorList>
    </citation>
    <scope>NUCLEOTIDE SEQUENCE [LARGE SCALE GENOMIC DNA]</scope>
    <source>
        <strain evidence="2">EP-1</strain>
        <tissue evidence="2">Whole</tissue>
    </source>
</reference>
<sequence length="1055" mass="120893">MTHNEMPRKEQDSCQLKKLFHNKMSEEQQLSSEMNSVKTLSEFSSQEEEHFLARYLSALDSKSSHPSSSNESNISKYMRSVIHKSDAFYKRSNVANPSCIPVEGKTIKVCDEKNIESEVEILADRTKKNRLSDNILRGSKDNIDIDEYILRLPYNSELTEFKNEKIISSQSEKADCSLGSQKSEKSDSLLNDLHLLNLLINCSETLKSDQEHSNISAIQSEIGRLVNELLSSDSQVLESQLFKKIIQSVENNGNSDMDLKHILRITENEEIKKGDKIANHSKHSEVFGSEVNAVFMQSRDSLVSGKRSLKERSSVTDKHGRDNSHNSLRTKNSFKNGPGTSSRKENMQCTINKRKSSSIVNSSLRLKSSAPEIHSTNSPKKFRRRARILTGQYLNKRSPLRHSGSLSKLYESPHNNNTDCRHVEVENSVPNAHFSVNILSSKLSSRLGKKSSSRLCSSKKRFFLKDERSDCSSNKAGRIKKTNSKDIDDRLTQKRQFFSRSSMAMGSAHSARTHACIMSPSRDESPESHRSFSPLGGVSCARYGGSPTERTGFPVRYTSRSPFQPRNRSPGRLTIRSPVRLRSRSPVRLYSKSPGKRRNKSPVRLRNRSPLRLRSRSPARRSPVRLHNRSPGRRRIRSPVRLYSKSPVKRRSKSPLKQTSRSPVRLRNRSPLRLRSRSPVRRSPVRLHNSFPGRWRIRSPIRLRSRSPVRQTSRSPVRWTSMPLVRLRSRSPIRFRSRSPVRLYSKFPEIQTSISPVKCKSRSPVRFRSRSPGRLRSRPPVKLGSCSPVRLYSKSPVRLRSMSPVRLRSISPVRLRSKSPAPFRNEYSVMKKESPLNRSNILRRYSSPSPARRRNRSPNSYNSRSAFGSKSPDMYRSRLLLEGSPPGDRFSSERWSGGGSQTRYRHRSPIEHRSRSHMRLSPMRCGDRALMSPYASRSVDSRSPPSLRSESSGALWSSSYRDNRSRSKSLRNYRSPSPLYNRSRSQRSPSPSRCNSRCIHVYGRMSPDRSSSFRMCNGIRSPRRLSPVCYRSRSPRSLSPPRHKIRYNSRESFRR</sequence>
<feature type="region of interest" description="Disordered" evidence="1">
    <location>
        <begin position="824"/>
        <end position="995"/>
    </location>
</feature>
<feature type="compositionally biased region" description="Low complexity" evidence="1">
    <location>
        <begin position="981"/>
        <end position="995"/>
    </location>
</feature>
<evidence type="ECO:0000256" key="1">
    <source>
        <dbReference type="SAM" id="MobiDB-lite"/>
    </source>
</evidence>
<feature type="compositionally biased region" description="Basic residues" evidence="1">
    <location>
        <begin position="594"/>
        <end position="638"/>
    </location>
</feature>
<proteinExistence type="predicted"/>
<feature type="region of interest" description="Disordered" evidence="1">
    <location>
        <begin position="758"/>
        <end position="787"/>
    </location>
</feature>
<feature type="compositionally biased region" description="Low complexity" evidence="1">
    <location>
        <begin position="857"/>
        <end position="866"/>
    </location>
</feature>
<feature type="region of interest" description="Disordered" evidence="1">
    <location>
        <begin position="1027"/>
        <end position="1055"/>
    </location>
</feature>
<feature type="compositionally biased region" description="Low complexity" evidence="1">
    <location>
        <begin position="1031"/>
        <end position="1040"/>
    </location>
</feature>
<comment type="caution">
    <text evidence="2">The sequence shown here is derived from an EMBL/GenBank/DDBJ whole genome shotgun (WGS) entry which is preliminary data.</text>
</comment>
<dbReference type="AlphaFoldDB" id="A0AAN8WF19"/>
<accession>A0AAN8WF19</accession>
<feature type="compositionally biased region" description="Basic and acidic residues" evidence="1">
    <location>
        <begin position="308"/>
        <end position="324"/>
    </location>
</feature>
<keyword evidence="3" id="KW-1185">Reference proteome</keyword>
<feature type="compositionally biased region" description="Basic residues" evidence="1">
    <location>
        <begin position="759"/>
        <end position="779"/>
    </location>
</feature>
<feature type="region of interest" description="Disordered" evidence="1">
    <location>
        <begin position="302"/>
        <end position="380"/>
    </location>
</feature>
<feature type="region of interest" description="Disordered" evidence="1">
    <location>
        <begin position="543"/>
        <end position="687"/>
    </location>
</feature>
<feature type="compositionally biased region" description="Polar residues" evidence="1">
    <location>
        <begin position="325"/>
        <end position="366"/>
    </location>
</feature>
<feature type="compositionally biased region" description="Polar residues" evidence="1">
    <location>
        <begin position="558"/>
        <end position="567"/>
    </location>
</feature>
<name>A0AAN8WF19_HALRR</name>
<dbReference type="EMBL" id="JAXCGZ010023114">
    <property type="protein sequence ID" value="KAK7017016.1"/>
    <property type="molecule type" value="Genomic_DNA"/>
</dbReference>
<dbReference type="Proteomes" id="UP001381693">
    <property type="component" value="Unassembled WGS sequence"/>
</dbReference>